<reference evidence="4" key="1">
    <citation type="submission" date="2025-08" db="UniProtKB">
        <authorList>
            <consortium name="RefSeq"/>
        </authorList>
    </citation>
    <scope>IDENTIFICATION</scope>
    <source>
        <tissue evidence="4">Seedling</tissue>
    </source>
</reference>
<dbReference type="RefSeq" id="XP_060671402.1">
    <property type="nucleotide sequence ID" value="XM_060815419.1"/>
</dbReference>
<accession>A0ABM4A3U3</accession>
<dbReference type="InterPro" id="IPR039299">
    <property type="entry name" value="SEOA"/>
</dbReference>
<proteinExistence type="predicted"/>
<protein>
    <submittedName>
        <fullName evidence="4">Protein SIEVE ELEMENT OCCLUSION B</fullName>
    </submittedName>
</protein>
<feature type="domain" description="Sieve element occlusion N-terminal" evidence="1">
    <location>
        <begin position="163"/>
        <end position="256"/>
    </location>
</feature>
<evidence type="ECO:0000259" key="1">
    <source>
        <dbReference type="Pfam" id="PF14576"/>
    </source>
</evidence>
<dbReference type="GeneID" id="107423002"/>
<name>A0ABM4A3U3_ZIZJJ</name>
<dbReference type="PANTHER" id="PTHR33232:SF18">
    <property type="entry name" value="PROTEIN SIEVE ELEMENT OCCLUSION B-LIKE"/>
    <property type="match status" value="1"/>
</dbReference>
<organism evidence="3 4">
    <name type="scientific">Ziziphus jujuba</name>
    <name type="common">Chinese jujube</name>
    <name type="synonym">Ziziphus sativa</name>
    <dbReference type="NCBI Taxonomy" id="326968"/>
    <lineage>
        <taxon>Eukaryota</taxon>
        <taxon>Viridiplantae</taxon>
        <taxon>Streptophyta</taxon>
        <taxon>Embryophyta</taxon>
        <taxon>Tracheophyta</taxon>
        <taxon>Spermatophyta</taxon>
        <taxon>Magnoliopsida</taxon>
        <taxon>eudicotyledons</taxon>
        <taxon>Gunneridae</taxon>
        <taxon>Pentapetalae</taxon>
        <taxon>rosids</taxon>
        <taxon>fabids</taxon>
        <taxon>Rosales</taxon>
        <taxon>Rhamnaceae</taxon>
        <taxon>Paliureae</taxon>
        <taxon>Ziziphus</taxon>
    </lineage>
</organism>
<dbReference type="Pfam" id="PF14577">
    <property type="entry name" value="SEO_C"/>
    <property type="match status" value="1"/>
</dbReference>
<dbReference type="InterPro" id="IPR027944">
    <property type="entry name" value="SEO_C"/>
</dbReference>
<evidence type="ECO:0000259" key="2">
    <source>
        <dbReference type="Pfam" id="PF14577"/>
    </source>
</evidence>
<sequence>MVSPCSAQPPTGNLITLPAAITDEKVYLNIDNMTGNKKLDVDSLLNLVDNIIYASIPEEPQEQQGNITPELPHSFKSPLCSLKKISQELMACKAPGEVINIEKTAVEILNLQSVSSYPPDAKLALSVAALSLEFGEFWSLRGMEFADHQDHHQPSNYLPEKYVTRCIFELEKLRSQLYISSSDTIVPELSAHVHWTIMAVVSCATQISILKIEEGKPLDLSQWTHNLISILEELRRQKRVCQQQREIEVYSKLVNTVGNLCPESPNKVVEILKLLIYAENEAHPLHIKNSPKGESMDILKRKDVLLLISSTDISERDIAILKKIYNELHEKFNTYNIVWIPIEEQWTPERRNVFVEKRDQMPWHVVQFVSPIAGIKFIKEEWKYNGQPLLVLMNSQGKVENPNAIHTIRLWGMQAFPFTEAAEKINKQKIKNWLSLVTKNNIDDPNKDTPLDDCIKKDNYIFFYGGTDHDWIQKFKTKVTDVKSTAENPVSLLQLGNDGLFVDEEKLEIEVEGFWTRIESFYSVEVNNGSSGHETGQVLQKLLSYKTESRWAILTKGSSVIVADDGTKILRAVKKLLREKGRVENLEIKFKEYYNEVIEKFGHSCRIDIPGVAANNNILSTLKYCSICKHQMQIFISYKCINSTDQVPVNANHVDG</sequence>
<evidence type="ECO:0000313" key="3">
    <source>
        <dbReference type="Proteomes" id="UP001652623"/>
    </source>
</evidence>
<dbReference type="Pfam" id="PF14576">
    <property type="entry name" value="SEO_N"/>
    <property type="match status" value="2"/>
</dbReference>
<keyword evidence="3" id="KW-1185">Reference proteome</keyword>
<dbReference type="Proteomes" id="UP001652623">
    <property type="component" value="Chromosome 3"/>
</dbReference>
<dbReference type="PANTHER" id="PTHR33232">
    <property type="entry name" value="PROTEIN SIEVE ELEMENT OCCLUSION B-LIKE"/>
    <property type="match status" value="1"/>
</dbReference>
<feature type="domain" description="Sieve element occlusion C-terminal" evidence="2">
    <location>
        <begin position="449"/>
        <end position="641"/>
    </location>
</feature>
<feature type="domain" description="Sieve element occlusion N-terminal" evidence="1">
    <location>
        <begin position="36"/>
        <end position="143"/>
    </location>
</feature>
<evidence type="ECO:0000313" key="4">
    <source>
        <dbReference type="RefSeq" id="XP_060671402.1"/>
    </source>
</evidence>
<dbReference type="InterPro" id="IPR027942">
    <property type="entry name" value="SEO_N"/>
</dbReference>
<gene>
    <name evidence="4" type="primary">LOC107423002</name>
</gene>